<dbReference type="Gene3D" id="3.40.50.1820">
    <property type="entry name" value="alpha/beta hydrolase"/>
    <property type="match status" value="1"/>
</dbReference>
<feature type="active site" description="Charge relay system" evidence="5">
    <location>
        <position position="155"/>
    </location>
</feature>
<reference evidence="8 9" key="1">
    <citation type="submission" date="2015-09" db="EMBL/GenBank/DDBJ databases">
        <title>Draft genome of the parasitic nematode Teladorsagia circumcincta isolate WARC Sus (inbred).</title>
        <authorList>
            <person name="Mitreva M."/>
        </authorList>
    </citation>
    <scope>NUCLEOTIDE SEQUENCE [LARGE SCALE GENOMIC DNA]</scope>
    <source>
        <strain evidence="8 9">S</strain>
    </source>
</reference>
<dbReference type="GO" id="GO:0005886">
    <property type="term" value="C:plasma membrane"/>
    <property type="evidence" value="ECO:0007669"/>
    <property type="project" value="TreeGrafter"/>
</dbReference>
<organism evidence="8 9">
    <name type="scientific">Teladorsagia circumcincta</name>
    <name type="common">Brown stomach worm</name>
    <name type="synonym">Ostertagia circumcincta</name>
    <dbReference type="NCBI Taxonomy" id="45464"/>
    <lineage>
        <taxon>Eukaryota</taxon>
        <taxon>Metazoa</taxon>
        <taxon>Ecdysozoa</taxon>
        <taxon>Nematoda</taxon>
        <taxon>Chromadorea</taxon>
        <taxon>Rhabditida</taxon>
        <taxon>Rhabditina</taxon>
        <taxon>Rhabditomorpha</taxon>
        <taxon>Strongyloidea</taxon>
        <taxon>Trichostrongylidae</taxon>
        <taxon>Teladorsagia</taxon>
    </lineage>
</organism>
<dbReference type="AlphaFoldDB" id="A0A2G9TXE5"/>
<dbReference type="EC" id="3.1.1.-" evidence="6"/>
<evidence type="ECO:0000256" key="5">
    <source>
        <dbReference type="PIRSR" id="PIRSR600997-1"/>
    </source>
</evidence>
<dbReference type="GO" id="GO:0019695">
    <property type="term" value="P:choline metabolic process"/>
    <property type="evidence" value="ECO:0007669"/>
    <property type="project" value="TreeGrafter"/>
</dbReference>
<feature type="domain" description="Carboxylesterase type B" evidence="7">
    <location>
        <begin position="1"/>
        <end position="360"/>
    </location>
</feature>
<dbReference type="InterPro" id="IPR019826">
    <property type="entry name" value="Carboxylesterase_B_AS"/>
</dbReference>
<keyword evidence="9" id="KW-1185">Reference proteome</keyword>
<dbReference type="GO" id="GO:0005615">
    <property type="term" value="C:extracellular space"/>
    <property type="evidence" value="ECO:0007669"/>
    <property type="project" value="TreeGrafter"/>
</dbReference>
<feature type="active site" description="Acyl-ester intermediate" evidence="5">
    <location>
        <position position="27"/>
    </location>
</feature>
<evidence type="ECO:0000256" key="3">
    <source>
        <dbReference type="ARBA" id="ARBA00022801"/>
    </source>
</evidence>
<sequence length="398" mass="45871">QLALYWIRDNIFNFGGNPSRITLFGESAGAASIVAHLIAPGSENLFKNGILQSGSLDNKWSMDSPSRALDKSQQLAYLVGCNRTQMKDTIACLRASPAQLLVDNIWNLNLNFLEFPFVTVSRDKNFFRHKDGFISLREGNYAHHVNLMFGINHDEGNFWNIYNLGNYFDKAEQPELNRDEFHDCVERAFAFQPDLVRNAAKHVYSDPNCTDPSKRTQFYAEQVNQMVGDYFFTCDSIWLADQFRQNVERAGQVYIYYFDQPSSANPWPKWTGVMHGYEIEYVFGVPIYNESAKYTKREQILSEKIIQYWSSFATTGVPRLKDAKSTDIWPEYDGVNNTRWMYLKGGSHVKPTPSRKKVECDLWRTAKDMEYHAYKAELLLSSAFRMSLTSVLLVLMLS</sequence>
<dbReference type="InterPro" id="IPR002018">
    <property type="entry name" value="CarbesteraseB"/>
</dbReference>
<dbReference type="Pfam" id="PF00135">
    <property type="entry name" value="COesterase"/>
    <property type="match status" value="1"/>
</dbReference>
<dbReference type="GO" id="GO:0003990">
    <property type="term" value="F:acetylcholinesterase activity"/>
    <property type="evidence" value="ECO:0007669"/>
    <property type="project" value="TreeGrafter"/>
</dbReference>
<protein>
    <recommendedName>
        <fullName evidence="6">Carboxylic ester hydrolase</fullName>
        <ecNumber evidence="6">3.1.1.-</ecNumber>
    </recommendedName>
</protein>
<dbReference type="InterPro" id="IPR000997">
    <property type="entry name" value="Cholinesterase"/>
</dbReference>
<dbReference type="Proteomes" id="UP000230423">
    <property type="component" value="Unassembled WGS sequence"/>
</dbReference>
<proteinExistence type="inferred from homology"/>
<feature type="non-terminal residue" evidence="8">
    <location>
        <position position="1"/>
    </location>
</feature>
<dbReference type="PANTHER" id="PTHR43918:SF4">
    <property type="entry name" value="CARBOXYLIC ESTER HYDROLASE"/>
    <property type="match status" value="1"/>
</dbReference>
<dbReference type="PANTHER" id="PTHR43918">
    <property type="entry name" value="ACETYLCHOLINESTERASE"/>
    <property type="match status" value="1"/>
</dbReference>
<dbReference type="OrthoDB" id="19653at2759"/>
<accession>A0A2G9TXE5</accession>
<dbReference type="InterPro" id="IPR050654">
    <property type="entry name" value="AChE-related_enzymes"/>
</dbReference>
<feature type="active site" description="Charge relay system" evidence="5">
    <location>
        <position position="275"/>
    </location>
</feature>
<dbReference type="GO" id="GO:0006581">
    <property type="term" value="P:acetylcholine catabolic process"/>
    <property type="evidence" value="ECO:0007669"/>
    <property type="project" value="TreeGrafter"/>
</dbReference>
<keyword evidence="4" id="KW-1015">Disulfide bond</keyword>
<comment type="similarity">
    <text evidence="1 6">Belongs to the type-B carboxylesterase/lipase family.</text>
</comment>
<dbReference type="PROSITE" id="PS00122">
    <property type="entry name" value="CARBOXYLESTERASE_B_1"/>
    <property type="match status" value="1"/>
</dbReference>
<evidence type="ECO:0000259" key="7">
    <source>
        <dbReference type="Pfam" id="PF00135"/>
    </source>
</evidence>
<evidence type="ECO:0000256" key="6">
    <source>
        <dbReference type="RuleBase" id="RU361235"/>
    </source>
</evidence>
<dbReference type="InterPro" id="IPR029058">
    <property type="entry name" value="AB_hydrolase_fold"/>
</dbReference>
<evidence type="ECO:0000256" key="4">
    <source>
        <dbReference type="ARBA" id="ARBA00023157"/>
    </source>
</evidence>
<evidence type="ECO:0000313" key="8">
    <source>
        <dbReference type="EMBL" id="PIO62686.1"/>
    </source>
</evidence>
<gene>
    <name evidence="8" type="ORF">TELCIR_15742</name>
</gene>
<keyword evidence="2" id="KW-0719">Serine esterase</keyword>
<dbReference type="PRINTS" id="PR00878">
    <property type="entry name" value="CHOLNESTRASE"/>
</dbReference>
<evidence type="ECO:0000256" key="2">
    <source>
        <dbReference type="ARBA" id="ARBA00022487"/>
    </source>
</evidence>
<name>A0A2G9TXE5_TELCI</name>
<keyword evidence="3 6" id="KW-0378">Hydrolase</keyword>
<dbReference type="EMBL" id="KZ351785">
    <property type="protein sequence ID" value="PIO62686.1"/>
    <property type="molecule type" value="Genomic_DNA"/>
</dbReference>
<evidence type="ECO:0000256" key="1">
    <source>
        <dbReference type="ARBA" id="ARBA00005964"/>
    </source>
</evidence>
<evidence type="ECO:0000313" key="9">
    <source>
        <dbReference type="Proteomes" id="UP000230423"/>
    </source>
</evidence>
<dbReference type="SUPFAM" id="SSF53474">
    <property type="entry name" value="alpha/beta-Hydrolases"/>
    <property type="match status" value="1"/>
</dbReference>